<dbReference type="EC" id="2.7.8.7" evidence="10"/>
<evidence type="ECO:0000256" key="9">
    <source>
        <dbReference type="ARBA" id="ARBA00054726"/>
    </source>
</evidence>
<dbReference type="SUPFAM" id="SSF56214">
    <property type="entry name" value="4'-phosphopantetheinyl transferase"/>
    <property type="match status" value="1"/>
</dbReference>
<evidence type="ECO:0000256" key="10">
    <source>
        <dbReference type="HAMAP-Rule" id="MF_00101"/>
    </source>
</evidence>
<evidence type="ECO:0000256" key="1">
    <source>
        <dbReference type="ARBA" id="ARBA00022516"/>
    </source>
</evidence>
<dbReference type="InterPro" id="IPR008278">
    <property type="entry name" value="4-PPantetheinyl_Trfase_dom"/>
</dbReference>
<dbReference type="GO" id="GO:0006633">
    <property type="term" value="P:fatty acid biosynthetic process"/>
    <property type="evidence" value="ECO:0007669"/>
    <property type="project" value="UniProtKB-UniRule"/>
</dbReference>
<dbReference type="GO" id="GO:0005737">
    <property type="term" value="C:cytoplasm"/>
    <property type="evidence" value="ECO:0007669"/>
    <property type="project" value="UniProtKB-SubCell"/>
</dbReference>
<evidence type="ECO:0000256" key="4">
    <source>
        <dbReference type="ARBA" id="ARBA00022832"/>
    </source>
</evidence>
<protein>
    <recommendedName>
        <fullName evidence="10">Holo-[acyl-carrier-protein] synthase</fullName>
        <shortName evidence="10">Holo-ACP synthase</shortName>
        <ecNumber evidence="10">2.7.8.7</ecNumber>
    </recommendedName>
    <alternativeName>
        <fullName evidence="10">4'-phosphopantetheinyl transferase AcpS</fullName>
    </alternativeName>
</protein>
<evidence type="ECO:0000256" key="3">
    <source>
        <dbReference type="ARBA" id="ARBA00022723"/>
    </source>
</evidence>
<evidence type="ECO:0000256" key="6">
    <source>
        <dbReference type="ARBA" id="ARBA00023098"/>
    </source>
</evidence>
<name>A0A1F6TYL8_9PROT</name>
<dbReference type="Proteomes" id="UP000179037">
    <property type="component" value="Unassembled WGS sequence"/>
</dbReference>
<comment type="subcellular location">
    <subcellularLocation>
        <location evidence="10">Cytoplasm</location>
    </subcellularLocation>
</comment>
<evidence type="ECO:0000256" key="2">
    <source>
        <dbReference type="ARBA" id="ARBA00022679"/>
    </source>
</evidence>
<dbReference type="STRING" id="1817768.A3A87_07720"/>
<proteinExistence type="inferred from homology"/>
<keyword evidence="10" id="KW-0963">Cytoplasm</keyword>
<keyword evidence="1 10" id="KW-0444">Lipid biosynthesis</keyword>
<keyword evidence="2 10" id="KW-0808">Transferase</keyword>
<feature type="binding site" evidence="10">
    <location>
        <position position="8"/>
    </location>
    <ligand>
        <name>Mg(2+)</name>
        <dbReference type="ChEBI" id="CHEBI:18420"/>
    </ligand>
</feature>
<dbReference type="EMBL" id="MFTC01000077">
    <property type="protein sequence ID" value="OGI50201.1"/>
    <property type="molecule type" value="Genomic_DNA"/>
</dbReference>
<dbReference type="InterPro" id="IPR004568">
    <property type="entry name" value="Ppantetheine-prot_Trfase_dom"/>
</dbReference>
<organism evidence="12 13">
    <name type="scientific">Candidatus Muproteobacteria bacterium RIFCSPLOWO2_01_FULL_60_18</name>
    <dbReference type="NCBI Taxonomy" id="1817768"/>
    <lineage>
        <taxon>Bacteria</taxon>
        <taxon>Pseudomonadati</taxon>
        <taxon>Pseudomonadota</taxon>
        <taxon>Candidatus Muproteobacteria</taxon>
    </lineage>
</organism>
<sequence length="126" mass="14081">MIFGIGTDIVRVARMQEDIDRFGERFAARILTANELHEYRQNSNKANFLARRFAAKEAAAKALGTGFSRGVQLHDIEVAHDAQGKPLLEFRGRAREFLQEKSITIAHISLADEQDHAVAFVTLETG</sequence>
<comment type="function">
    <text evidence="10">Transfers the 4'-phosphopantetheine moiety from coenzyme A to a Ser of acyl-carrier-protein.</text>
</comment>
<keyword evidence="5 10" id="KW-0460">Magnesium</keyword>
<gene>
    <name evidence="10" type="primary">acpS</name>
    <name evidence="12" type="ORF">A3A87_07720</name>
</gene>
<evidence type="ECO:0000256" key="8">
    <source>
        <dbReference type="ARBA" id="ARBA00050875"/>
    </source>
</evidence>
<dbReference type="AlphaFoldDB" id="A0A1F6TYL8"/>
<dbReference type="HAMAP" id="MF_00101">
    <property type="entry name" value="AcpS"/>
    <property type="match status" value="1"/>
</dbReference>
<reference evidence="12 13" key="1">
    <citation type="journal article" date="2016" name="Nat. Commun.">
        <title>Thousands of microbial genomes shed light on interconnected biogeochemical processes in an aquifer system.</title>
        <authorList>
            <person name="Anantharaman K."/>
            <person name="Brown C.T."/>
            <person name="Hug L.A."/>
            <person name="Sharon I."/>
            <person name="Castelle C.J."/>
            <person name="Probst A.J."/>
            <person name="Thomas B.C."/>
            <person name="Singh A."/>
            <person name="Wilkins M.J."/>
            <person name="Karaoz U."/>
            <person name="Brodie E.L."/>
            <person name="Williams K.H."/>
            <person name="Hubbard S.S."/>
            <person name="Banfield J.F."/>
        </authorList>
    </citation>
    <scope>NUCLEOTIDE SEQUENCE [LARGE SCALE GENOMIC DNA]</scope>
</reference>
<keyword evidence="7 10" id="KW-0275">Fatty acid biosynthesis</keyword>
<dbReference type="InterPro" id="IPR002582">
    <property type="entry name" value="ACPS"/>
</dbReference>
<dbReference type="Gene3D" id="3.90.470.20">
    <property type="entry name" value="4'-phosphopantetheinyl transferase domain"/>
    <property type="match status" value="1"/>
</dbReference>
<dbReference type="NCBIfam" id="TIGR00516">
    <property type="entry name" value="acpS"/>
    <property type="match status" value="1"/>
</dbReference>
<dbReference type="FunFam" id="3.90.470.20:FF:000001">
    <property type="entry name" value="Holo-[acyl-carrier-protein] synthase"/>
    <property type="match status" value="1"/>
</dbReference>
<comment type="caution">
    <text evidence="12">The sequence shown here is derived from an EMBL/GenBank/DDBJ whole genome shotgun (WGS) entry which is preliminary data.</text>
</comment>
<comment type="catalytic activity">
    <reaction evidence="8 10">
        <text>apo-[ACP] + CoA = holo-[ACP] + adenosine 3',5'-bisphosphate + H(+)</text>
        <dbReference type="Rhea" id="RHEA:12068"/>
        <dbReference type="Rhea" id="RHEA-COMP:9685"/>
        <dbReference type="Rhea" id="RHEA-COMP:9690"/>
        <dbReference type="ChEBI" id="CHEBI:15378"/>
        <dbReference type="ChEBI" id="CHEBI:29999"/>
        <dbReference type="ChEBI" id="CHEBI:57287"/>
        <dbReference type="ChEBI" id="CHEBI:58343"/>
        <dbReference type="ChEBI" id="CHEBI:64479"/>
        <dbReference type="EC" id="2.7.8.7"/>
    </reaction>
</comment>
<comment type="function">
    <text evidence="9">Transfers the 4'-phosphopantetheine moiety from coenzyme A to the 'Ser-36' of acyl-carrier-protein.</text>
</comment>
<keyword evidence="3 10" id="KW-0479">Metal-binding</keyword>
<evidence type="ECO:0000256" key="5">
    <source>
        <dbReference type="ARBA" id="ARBA00022842"/>
    </source>
</evidence>
<evidence type="ECO:0000313" key="12">
    <source>
        <dbReference type="EMBL" id="OGI50201.1"/>
    </source>
</evidence>
<evidence type="ECO:0000256" key="7">
    <source>
        <dbReference type="ARBA" id="ARBA00023160"/>
    </source>
</evidence>
<dbReference type="InterPro" id="IPR037143">
    <property type="entry name" value="4-PPantetheinyl_Trfase_dom_sf"/>
</dbReference>
<evidence type="ECO:0000313" key="13">
    <source>
        <dbReference type="Proteomes" id="UP000179037"/>
    </source>
</evidence>
<comment type="similarity">
    <text evidence="10">Belongs to the P-Pant transferase superfamily. AcpS family.</text>
</comment>
<feature type="domain" description="4'-phosphopantetheinyl transferase" evidence="11">
    <location>
        <begin position="4"/>
        <end position="119"/>
    </location>
</feature>
<keyword evidence="6 10" id="KW-0443">Lipid metabolism</keyword>
<keyword evidence="4 10" id="KW-0276">Fatty acid metabolism</keyword>
<accession>A0A1F6TYL8</accession>
<dbReference type="GO" id="GO:0008897">
    <property type="term" value="F:holo-[acyl-carrier-protein] synthase activity"/>
    <property type="evidence" value="ECO:0007669"/>
    <property type="project" value="UniProtKB-UniRule"/>
</dbReference>
<evidence type="ECO:0000259" key="11">
    <source>
        <dbReference type="Pfam" id="PF01648"/>
    </source>
</evidence>
<dbReference type="Pfam" id="PF01648">
    <property type="entry name" value="ACPS"/>
    <property type="match status" value="1"/>
</dbReference>
<dbReference type="NCBIfam" id="TIGR00556">
    <property type="entry name" value="pantethn_trn"/>
    <property type="match status" value="1"/>
</dbReference>
<dbReference type="GO" id="GO:0000287">
    <property type="term" value="F:magnesium ion binding"/>
    <property type="evidence" value="ECO:0007669"/>
    <property type="project" value="UniProtKB-UniRule"/>
</dbReference>
<comment type="cofactor">
    <cofactor evidence="10">
        <name>Mg(2+)</name>
        <dbReference type="ChEBI" id="CHEBI:18420"/>
    </cofactor>
</comment>
<feature type="binding site" evidence="10">
    <location>
        <position position="57"/>
    </location>
    <ligand>
        <name>Mg(2+)</name>
        <dbReference type="ChEBI" id="CHEBI:18420"/>
    </ligand>
</feature>